<dbReference type="PANTHER" id="PTHR43542:SF1">
    <property type="entry name" value="METHYLTRANSFERASE"/>
    <property type="match status" value="1"/>
</dbReference>
<accession>A0ABQ6VY43</accession>
<organism evidence="3 4">
    <name type="scientific">Komagataeibacter medellinensis</name>
    <dbReference type="NCBI Taxonomy" id="1177712"/>
    <lineage>
        <taxon>Bacteria</taxon>
        <taxon>Pseudomonadati</taxon>
        <taxon>Pseudomonadota</taxon>
        <taxon>Alphaproteobacteria</taxon>
        <taxon>Acetobacterales</taxon>
        <taxon>Acetobacteraceae</taxon>
        <taxon>Komagataeibacter</taxon>
    </lineage>
</organism>
<keyword evidence="1 3" id="KW-0489">Methyltransferase</keyword>
<evidence type="ECO:0000313" key="3">
    <source>
        <dbReference type="EMBL" id="KAB8124033.1"/>
    </source>
</evidence>
<dbReference type="InterPro" id="IPR029063">
    <property type="entry name" value="SAM-dependent_MTases_sf"/>
</dbReference>
<keyword evidence="4" id="KW-1185">Reference proteome</keyword>
<comment type="caution">
    <text evidence="3">The sequence shown here is derived from an EMBL/GenBank/DDBJ whole genome shotgun (WGS) entry which is preliminary data.</text>
</comment>
<dbReference type="SUPFAM" id="SSF53335">
    <property type="entry name" value="S-adenosyl-L-methionine-dependent methyltransferases"/>
    <property type="match status" value="1"/>
</dbReference>
<dbReference type="Proteomes" id="UP000427842">
    <property type="component" value="Unassembled WGS sequence"/>
</dbReference>
<dbReference type="InterPro" id="IPR002052">
    <property type="entry name" value="DNA_methylase_N6_adenine_CS"/>
</dbReference>
<dbReference type="PROSITE" id="PS00092">
    <property type="entry name" value="N6_MTASE"/>
    <property type="match status" value="1"/>
</dbReference>
<dbReference type="NCBIfam" id="TIGR00095">
    <property type="entry name" value="16S rRNA (guanine(966)-N(2))-methyltransferase RsmD"/>
    <property type="match status" value="1"/>
</dbReference>
<sequence>MRIIAGECRGRSLRAPAGHATRPTADRVRQALFDTLSHASWAGLDFLRGARVLDGFAGTGALGLEALSRGAASVCFVERDRAALRALRENIAGCGMNARSTVRALDLLRLPPAGAAGPVDLVFLDPPYGHDLPAQALAVLERGGWLGGSTLVVVETGAAENAPVAADRLLLTRRHGAAHLYVWRHGAEIEGH</sequence>
<protein>
    <submittedName>
        <fullName evidence="3">16S rRNA (Guanine(966)-N(2))-methyltransferase RsmD</fullName>
        <ecNumber evidence="3">2.1.1.171</ecNumber>
    </submittedName>
</protein>
<reference evidence="3 4" key="1">
    <citation type="submission" date="2018-09" db="EMBL/GenBank/DDBJ databases">
        <title>Genome sequence and characterization of the bcs clusters for the production of nanocellulose from the low pH resistant strain Komagataeibacter medellinensis ID13488.</title>
        <authorList>
            <person name="Hernandez-Arriaga A.M."/>
            <person name="Del Cerro C."/>
            <person name="Urbina L."/>
            <person name="Eceiza A."/>
            <person name="Retegi A."/>
            <person name="Prieto M.A."/>
        </authorList>
    </citation>
    <scope>NUCLEOTIDE SEQUENCE [LARGE SCALE GENOMIC DNA]</scope>
    <source>
        <strain evidence="3 4">ID13488</strain>
    </source>
</reference>
<dbReference type="Pfam" id="PF03602">
    <property type="entry name" value="Cons_hypoth95"/>
    <property type="match status" value="1"/>
</dbReference>
<evidence type="ECO:0000256" key="2">
    <source>
        <dbReference type="ARBA" id="ARBA00022679"/>
    </source>
</evidence>
<dbReference type="PIRSF" id="PIRSF004553">
    <property type="entry name" value="CHP00095"/>
    <property type="match status" value="1"/>
</dbReference>
<dbReference type="InterPro" id="IPR004398">
    <property type="entry name" value="RNA_MeTrfase_RsmD"/>
</dbReference>
<name>A0ABQ6VY43_9PROT</name>
<dbReference type="CDD" id="cd02440">
    <property type="entry name" value="AdoMet_MTases"/>
    <property type="match status" value="1"/>
</dbReference>
<dbReference type="Gene3D" id="3.40.50.150">
    <property type="entry name" value="Vaccinia Virus protein VP39"/>
    <property type="match status" value="1"/>
</dbReference>
<evidence type="ECO:0000256" key="1">
    <source>
        <dbReference type="ARBA" id="ARBA00022603"/>
    </source>
</evidence>
<proteinExistence type="predicted"/>
<dbReference type="PANTHER" id="PTHR43542">
    <property type="entry name" value="METHYLTRANSFERASE"/>
    <property type="match status" value="1"/>
</dbReference>
<keyword evidence="2 3" id="KW-0808">Transferase</keyword>
<dbReference type="EMBL" id="QYAZ01000001">
    <property type="protein sequence ID" value="KAB8124033.1"/>
    <property type="molecule type" value="Genomic_DNA"/>
</dbReference>
<gene>
    <name evidence="3" type="primary">rsmD</name>
    <name evidence="3" type="ORF">D3W54_07265</name>
</gene>
<evidence type="ECO:0000313" key="4">
    <source>
        <dbReference type="Proteomes" id="UP000427842"/>
    </source>
</evidence>
<dbReference type="EC" id="2.1.1.171" evidence="3"/>
<dbReference type="RefSeq" id="WP_153469603.1">
    <property type="nucleotide sequence ID" value="NZ_QYAZ01000001.1"/>
</dbReference>
<dbReference type="GO" id="GO:0052913">
    <property type="term" value="F:16S rRNA (guanine(966)-N(2))-methyltransferase activity"/>
    <property type="evidence" value="ECO:0007669"/>
    <property type="project" value="UniProtKB-EC"/>
</dbReference>